<protein>
    <recommendedName>
        <fullName evidence="5">Lipase domain-containing protein</fullName>
    </recommendedName>
</protein>
<comment type="similarity">
    <text evidence="2 4">Belongs to the AB hydrolase superfamily. Lipase family.</text>
</comment>
<evidence type="ECO:0000259" key="5">
    <source>
        <dbReference type="Pfam" id="PF00151"/>
    </source>
</evidence>
<keyword evidence="3" id="KW-0964">Secreted</keyword>
<name>A0A8S1A4Q6_ARCPL</name>
<dbReference type="InterPro" id="IPR013818">
    <property type="entry name" value="Lipase"/>
</dbReference>
<evidence type="ECO:0000256" key="1">
    <source>
        <dbReference type="ARBA" id="ARBA00004613"/>
    </source>
</evidence>
<feature type="domain" description="Lipase" evidence="5">
    <location>
        <begin position="26"/>
        <end position="123"/>
    </location>
</feature>
<dbReference type="OrthoDB" id="338816at2759"/>
<reference evidence="6 7" key="1">
    <citation type="submission" date="2020-04" db="EMBL/GenBank/DDBJ databases">
        <authorList>
            <person name="Wallbank WR R."/>
            <person name="Pardo Diaz C."/>
            <person name="Kozak K."/>
            <person name="Martin S."/>
            <person name="Jiggins C."/>
            <person name="Moest M."/>
            <person name="Warren A I."/>
            <person name="Byers J.R.P. K."/>
            <person name="Montejo-Kovacevich G."/>
            <person name="Yen C E."/>
        </authorList>
    </citation>
    <scope>NUCLEOTIDE SEQUENCE [LARGE SCALE GENOMIC DNA]</scope>
</reference>
<dbReference type="SUPFAM" id="SSF53474">
    <property type="entry name" value="alpha/beta-Hydrolases"/>
    <property type="match status" value="1"/>
</dbReference>
<dbReference type="PANTHER" id="PTHR11610:SF173">
    <property type="entry name" value="LIPASE DOMAIN-CONTAINING PROTEIN-RELATED"/>
    <property type="match status" value="1"/>
</dbReference>
<dbReference type="AlphaFoldDB" id="A0A8S1A4Q6"/>
<dbReference type="Proteomes" id="UP000494256">
    <property type="component" value="Unassembled WGS sequence"/>
</dbReference>
<dbReference type="Gene3D" id="3.40.50.1820">
    <property type="entry name" value="alpha/beta hydrolase"/>
    <property type="match status" value="1"/>
</dbReference>
<sequence length="172" mass="18842">MPDDEGILHLEDLHEPTQEDLVQARNGLDPAGPQWGGNSLALNRNDGQYVEVIHTNGGFYGIFDRIADADFYPNGGRNQPGCWSNVCSHGRAHELFAETVRRNHLNGRACSNINQVSNPNQCTGASLRMGNGIINKRGGNPLALNRNDGYVEATYGGFFGIFDRIANTPMEK</sequence>
<comment type="subcellular location">
    <subcellularLocation>
        <location evidence="1">Secreted</location>
    </subcellularLocation>
</comment>
<evidence type="ECO:0000256" key="4">
    <source>
        <dbReference type="RuleBase" id="RU004262"/>
    </source>
</evidence>
<dbReference type="GO" id="GO:0005615">
    <property type="term" value="C:extracellular space"/>
    <property type="evidence" value="ECO:0007669"/>
    <property type="project" value="TreeGrafter"/>
</dbReference>
<dbReference type="GO" id="GO:0016298">
    <property type="term" value="F:lipase activity"/>
    <property type="evidence" value="ECO:0007669"/>
    <property type="project" value="InterPro"/>
</dbReference>
<dbReference type="Pfam" id="PF00151">
    <property type="entry name" value="Lipase"/>
    <property type="match status" value="1"/>
</dbReference>
<dbReference type="GO" id="GO:0017171">
    <property type="term" value="F:serine hydrolase activity"/>
    <property type="evidence" value="ECO:0007669"/>
    <property type="project" value="TreeGrafter"/>
</dbReference>
<dbReference type="InterPro" id="IPR000734">
    <property type="entry name" value="TAG_lipase"/>
</dbReference>
<dbReference type="GO" id="GO:0016042">
    <property type="term" value="P:lipid catabolic process"/>
    <property type="evidence" value="ECO:0007669"/>
    <property type="project" value="TreeGrafter"/>
</dbReference>
<evidence type="ECO:0000313" key="6">
    <source>
        <dbReference type="EMBL" id="CAB3240378.1"/>
    </source>
</evidence>
<proteinExistence type="inferred from homology"/>
<accession>A0A8S1A4Q6</accession>
<dbReference type="InterPro" id="IPR029058">
    <property type="entry name" value="AB_hydrolase_fold"/>
</dbReference>
<organism evidence="6 7">
    <name type="scientific">Arctia plantaginis</name>
    <name type="common">Wood tiger moth</name>
    <name type="synonym">Phalaena plantaginis</name>
    <dbReference type="NCBI Taxonomy" id="874455"/>
    <lineage>
        <taxon>Eukaryota</taxon>
        <taxon>Metazoa</taxon>
        <taxon>Ecdysozoa</taxon>
        <taxon>Arthropoda</taxon>
        <taxon>Hexapoda</taxon>
        <taxon>Insecta</taxon>
        <taxon>Pterygota</taxon>
        <taxon>Neoptera</taxon>
        <taxon>Endopterygota</taxon>
        <taxon>Lepidoptera</taxon>
        <taxon>Glossata</taxon>
        <taxon>Ditrysia</taxon>
        <taxon>Noctuoidea</taxon>
        <taxon>Erebidae</taxon>
        <taxon>Arctiinae</taxon>
        <taxon>Arctia</taxon>
    </lineage>
</organism>
<evidence type="ECO:0000313" key="7">
    <source>
        <dbReference type="Proteomes" id="UP000494256"/>
    </source>
</evidence>
<gene>
    <name evidence="6" type="ORF">APLA_LOCUS9022</name>
</gene>
<dbReference type="PANTHER" id="PTHR11610">
    <property type="entry name" value="LIPASE"/>
    <property type="match status" value="1"/>
</dbReference>
<dbReference type="EMBL" id="CADEBD010000309">
    <property type="protein sequence ID" value="CAB3240378.1"/>
    <property type="molecule type" value="Genomic_DNA"/>
</dbReference>
<comment type="caution">
    <text evidence="6">The sequence shown here is derived from an EMBL/GenBank/DDBJ whole genome shotgun (WGS) entry which is preliminary data.</text>
</comment>
<evidence type="ECO:0000256" key="3">
    <source>
        <dbReference type="ARBA" id="ARBA00022525"/>
    </source>
</evidence>
<evidence type="ECO:0000256" key="2">
    <source>
        <dbReference type="ARBA" id="ARBA00010701"/>
    </source>
</evidence>